<organism evidence="1">
    <name type="scientific">Spodoptera frugiperda</name>
    <name type="common">Fall armyworm</name>
    <dbReference type="NCBI Taxonomy" id="7108"/>
    <lineage>
        <taxon>Eukaryota</taxon>
        <taxon>Metazoa</taxon>
        <taxon>Ecdysozoa</taxon>
        <taxon>Arthropoda</taxon>
        <taxon>Hexapoda</taxon>
        <taxon>Insecta</taxon>
        <taxon>Pterygota</taxon>
        <taxon>Neoptera</taxon>
        <taxon>Endopterygota</taxon>
        <taxon>Lepidoptera</taxon>
        <taxon>Glossata</taxon>
        <taxon>Ditrysia</taxon>
        <taxon>Noctuoidea</taxon>
        <taxon>Noctuidae</taxon>
        <taxon>Amphipyrinae</taxon>
        <taxon>Spodoptera</taxon>
    </lineage>
</organism>
<evidence type="ECO:0000313" key="1">
    <source>
        <dbReference type="EMBL" id="SOQ57945.1"/>
    </source>
</evidence>
<reference evidence="1" key="1">
    <citation type="submission" date="2016-07" db="EMBL/GenBank/DDBJ databases">
        <authorList>
            <person name="Bretaudeau A."/>
        </authorList>
    </citation>
    <scope>NUCLEOTIDE SEQUENCE</scope>
    <source>
        <strain evidence="1">Rice</strain>
        <tissue evidence="1">Whole body</tissue>
    </source>
</reference>
<protein>
    <submittedName>
        <fullName evidence="1">SFRICE_039496</fullName>
    </submittedName>
</protein>
<name>A0A2H1WXZ6_SPOFR</name>
<dbReference type="EMBL" id="ODYU01011924">
    <property type="protein sequence ID" value="SOQ57945.1"/>
    <property type="molecule type" value="Genomic_DNA"/>
</dbReference>
<accession>A0A2H1WXZ6</accession>
<gene>
    <name evidence="1" type="ORF">SFRICE_039496</name>
</gene>
<proteinExistence type="predicted"/>
<sequence length="95" mass="10685">MCGSHKELCRLGIELATRCLAADHPATTPSIISDQLIAAVLLFETPIVPQTSQIKEKYCQYELFISRLQLQRLMRRYPACMLLAQSLKLIFSASS</sequence>
<dbReference type="AlphaFoldDB" id="A0A2H1WXZ6"/>